<dbReference type="RefSeq" id="XP_022715621.1">
    <property type="nucleotide sequence ID" value="XM_022859886.1"/>
</dbReference>
<comment type="similarity">
    <text evidence="1 2">Belongs to the glycosyl hydrolase 1 family.</text>
</comment>
<organism evidence="3 4">
    <name type="scientific">Durio zibethinus</name>
    <name type="common">Durian</name>
    <dbReference type="NCBI Taxonomy" id="66656"/>
    <lineage>
        <taxon>Eukaryota</taxon>
        <taxon>Viridiplantae</taxon>
        <taxon>Streptophyta</taxon>
        <taxon>Embryophyta</taxon>
        <taxon>Tracheophyta</taxon>
        <taxon>Spermatophyta</taxon>
        <taxon>Magnoliopsida</taxon>
        <taxon>eudicotyledons</taxon>
        <taxon>Gunneridae</taxon>
        <taxon>Pentapetalae</taxon>
        <taxon>rosids</taxon>
        <taxon>malvids</taxon>
        <taxon>Malvales</taxon>
        <taxon>Malvaceae</taxon>
        <taxon>Helicteroideae</taxon>
        <taxon>Durio</taxon>
    </lineage>
</organism>
<dbReference type="OrthoDB" id="65569at2759"/>
<dbReference type="SUPFAM" id="SSF51445">
    <property type="entry name" value="(Trans)glycosidases"/>
    <property type="match status" value="1"/>
</dbReference>
<accession>A0A6P5WJK7</accession>
<sequence>MKYVNFVIHVGITPHANLYHYDLPVALQERYGGFLSKQIVKDYADYAEFCFKTFGDRVKNWWTFNEPKVIASLGFDNGINPPNRCSKEFGNCTEGNSATEPYIAAHHLILSHAEASKRYREKYKVMIILEILSVNAEQKGRVGVFADFVWYEPLTKSKADNYAAQRARDFHIGWELISTHLRRELLSNLFCRFLHPFVYGEYPRTMQKIVGERLPKFSKSELEIVKNSFDVLGLNHYTSYYIYDAHQPKTNVTGYEHDWNVGYACKSSIFSYFIYPKIFLVVLAHSPWIYEVPSGIYKVVTYVKERYGNPEIILSENGLIAGMDDPGNVPFPEALFDTNRVNYYTTYLKELKRAMDDGANVTGYFAWSMLDNFEWLLGYTSRFGLIYVDYNDLKRYPKMSAYWFRQMLQRKIA</sequence>
<dbReference type="PANTHER" id="PTHR10353:SF196">
    <property type="entry name" value="BETA-GLUCOSIDASE"/>
    <property type="match status" value="1"/>
</dbReference>
<dbReference type="InterPro" id="IPR017853">
    <property type="entry name" value="GH"/>
</dbReference>
<evidence type="ECO:0000256" key="1">
    <source>
        <dbReference type="ARBA" id="ARBA00010838"/>
    </source>
</evidence>
<dbReference type="PRINTS" id="PR00131">
    <property type="entry name" value="GLHYDRLASE1"/>
</dbReference>
<dbReference type="Pfam" id="PF00232">
    <property type="entry name" value="Glyco_hydro_1"/>
    <property type="match status" value="1"/>
</dbReference>
<protein>
    <submittedName>
        <fullName evidence="4">Beta-glucosidase 44-like</fullName>
    </submittedName>
</protein>
<gene>
    <name evidence="4" type="primary">LOC111274885</name>
</gene>
<proteinExistence type="inferred from homology"/>
<evidence type="ECO:0000313" key="4">
    <source>
        <dbReference type="RefSeq" id="XP_022715621.1"/>
    </source>
</evidence>
<dbReference type="GO" id="GO:0008422">
    <property type="term" value="F:beta-glucosidase activity"/>
    <property type="evidence" value="ECO:0007669"/>
    <property type="project" value="TreeGrafter"/>
</dbReference>
<dbReference type="AlphaFoldDB" id="A0A6P5WJK7"/>
<evidence type="ECO:0000313" key="3">
    <source>
        <dbReference type="Proteomes" id="UP000515121"/>
    </source>
</evidence>
<dbReference type="GO" id="GO:0005975">
    <property type="term" value="P:carbohydrate metabolic process"/>
    <property type="evidence" value="ECO:0007669"/>
    <property type="project" value="InterPro"/>
</dbReference>
<dbReference type="FunFam" id="3.20.20.80:FF:000041">
    <property type="entry name" value="Beta-glucosidase 7"/>
    <property type="match status" value="1"/>
</dbReference>
<dbReference type="InterPro" id="IPR001360">
    <property type="entry name" value="Glyco_hydro_1"/>
</dbReference>
<dbReference type="GeneID" id="111274885"/>
<dbReference type="KEGG" id="dzi:111274885"/>
<dbReference type="Proteomes" id="UP000515121">
    <property type="component" value="Unplaced"/>
</dbReference>
<reference evidence="4" key="1">
    <citation type="submission" date="2025-08" db="UniProtKB">
        <authorList>
            <consortium name="RefSeq"/>
        </authorList>
    </citation>
    <scope>IDENTIFICATION</scope>
    <source>
        <tissue evidence="4">Fruit stalk</tissue>
    </source>
</reference>
<keyword evidence="3" id="KW-1185">Reference proteome</keyword>
<dbReference type="PANTHER" id="PTHR10353">
    <property type="entry name" value="GLYCOSYL HYDROLASE"/>
    <property type="match status" value="1"/>
</dbReference>
<dbReference type="Gene3D" id="3.20.20.80">
    <property type="entry name" value="Glycosidases"/>
    <property type="match status" value="1"/>
</dbReference>
<name>A0A6P5WJK7_DURZI</name>
<evidence type="ECO:0000256" key="2">
    <source>
        <dbReference type="RuleBase" id="RU003690"/>
    </source>
</evidence>